<proteinExistence type="predicted"/>
<dbReference type="InterPro" id="IPR051265">
    <property type="entry name" value="HIBADH-related_NP60_sf"/>
</dbReference>
<feature type="domain" description="3-hydroxyisobutyrate dehydrogenase-like NAD-binding" evidence="4">
    <location>
        <begin position="166"/>
        <end position="285"/>
    </location>
</feature>
<dbReference type="Pfam" id="PF14833">
    <property type="entry name" value="NAD_binding_11"/>
    <property type="match status" value="1"/>
</dbReference>
<dbReference type="InterPro" id="IPR006115">
    <property type="entry name" value="6PGDH_NADP-bd"/>
</dbReference>
<dbReference type="SUPFAM" id="SSF48179">
    <property type="entry name" value="6-phosphogluconate dehydrogenase C-terminal domain-like"/>
    <property type="match status" value="1"/>
</dbReference>
<name>A0ABQ6CF59_9HYPH</name>
<dbReference type="SUPFAM" id="SSF51735">
    <property type="entry name" value="NAD(P)-binding Rossmann-fold domains"/>
    <property type="match status" value="1"/>
</dbReference>
<keyword evidence="6" id="KW-1185">Reference proteome</keyword>
<evidence type="ECO:0000313" key="5">
    <source>
        <dbReference type="EMBL" id="GLS18247.1"/>
    </source>
</evidence>
<dbReference type="InterPro" id="IPR015815">
    <property type="entry name" value="HIBADH-related"/>
</dbReference>
<evidence type="ECO:0000256" key="1">
    <source>
        <dbReference type="ARBA" id="ARBA00023002"/>
    </source>
</evidence>
<dbReference type="PIRSF" id="PIRSF000103">
    <property type="entry name" value="HIBADH"/>
    <property type="match status" value="1"/>
</dbReference>
<dbReference type="Pfam" id="PF03446">
    <property type="entry name" value="NAD_binding_2"/>
    <property type="match status" value="1"/>
</dbReference>
<sequence length="291" mass="30155">MSKIAFLGLGAMGSRMAAKLVAAGHKVTVWNRNAAKTAILERAGANVASSPREAASGAAFIISMLRDDAASRRAWLEKRTGALAAMSSSAITIESSTLSIDWVRELAGQFELACKTFIDAPVAGSRPHADLGQLVFLAGGDSDALQRAKSVLLDMGAAVHHAGPSGAGTITKLAVNALFGIQVLAMAEVVETIRRQGFDPAQTVEIIGATAVFSTAARAAAASMLAGNFAPLFPIELVEKDFRYVMKAAGSAKAAPMAALARAIFARGIREGYGHENLTGIVQLYQSKAGG</sequence>
<evidence type="ECO:0000259" key="3">
    <source>
        <dbReference type="Pfam" id="PF03446"/>
    </source>
</evidence>
<evidence type="ECO:0000259" key="4">
    <source>
        <dbReference type="Pfam" id="PF14833"/>
    </source>
</evidence>
<dbReference type="RefSeq" id="WP_284311067.1">
    <property type="nucleotide sequence ID" value="NZ_BSPC01000010.1"/>
</dbReference>
<feature type="domain" description="6-phosphogluconate dehydrogenase NADP-binding" evidence="3">
    <location>
        <begin position="3"/>
        <end position="163"/>
    </location>
</feature>
<dbReference type="InterPro" id="IPR029154">
    <property type="entry name" value="HIBADH-like_NADP-bd"/>
</dbReference>
<dbReference type="InterPro" id="IPR008927">
    <property type="entry name" value="6-PGluconate_DH-like_C_sf"/>
</dbReference>
<gene>
    <name evidence="5" type="ORF">GCM10007874_12630</name>
</gene>
<keyword evidence="1" id="KW-0560">Oxidoreductase</keyword>
<dbReference type="InterPro" id="IPR036291">
    <property type="entry name" value="NAD(P)-bd_dom_sf"/>
</dbReference>
<dbReference type="PANTHER" id="PTHR43580:SF2">
    <property type="entry name" value="CYTOKINE-LIKE NUCLEAR FACTOR N-PAC"/>
    <property type="match status" value="1"/>
</dbReference>
<accession>A0ABQ6CF59</accession>
<dbReference type="InterPro" id="IPR013328">
    <property type="entry name" value="6PGD_dom2"/>
</dbReference>
<reference evidence="6" key="1">
    <citation type="journal article" date="2019" name="Int. J. Syst. Evol. Microbiol.">
        <title>The Global Catalogue of Microorganisms (GCM) 10K type strain sequencing project: providing services to taxonomists for standard genome sequencing and annotation.</title>
        <authorList>
            <consortium name="The Broad Institute Genomics Platform"/>
            <consortium name="The Broad Institute Genome Sequencing Center for Infectious Disease"/>
            <person name="Wu L."/>
            <person name="Ma J."/>
        </authorList>
    </citation>
    <scope>NUCLEOTIDE SEQUENCE [LARGE SCALE GENOMIC DNA]</scope>
    <source>
        <strain evidence="6">NBRC 101365</strain>
    </source>
</reference>
<dbReference type="Gene3D" id="3.40.50.720">
    <property type="entry name" value="NAD(P)-binding Rossmann-like Domain"/>
    <property type="match status" value="1"/>
</dbReference>
<evidence type="ECO:0000313" key="6">
    <source>
        <dbReference type="Proteomes" id="UP001156882"/>
    </source>
</evidence>
<dbReference type="PANTHER" id="PTHR43580">
    <property type="entry name" value="OXIDOREDUCTASE GLYR1-RELATED"/>
    <property type="match status" value="1"/>
</dbReference>
<protein>
    <submittedName>
        <fullName evidence="5">3-hydroxyisobutyrate dehydrogenase</fullName>
    </submittedName>
</protein>
<evidence type="ECO:0000256" key="2">
    <source>
        <dbReference type="ARBA" id="ARBA00023027"/>
    </source>
</evidence>
<dbReference type="Gene3D" id="1.10.1040.10">
    <property type="entry name" value="N-(1-d-carboxylethyl)-l-norvaline Dehydrogenase, domain 2"/>
    <property type="match status" value="1"/>
</dbReference>
<organism evidence="5 6">
    <name type="scientific">Labrys miyagiensis</name>
    <dbReference type="NCBI Taxonomy" id="346912"/>
    <lineage>
        <taxon>Bacteria</taxon>
        <taxon>Pseudomonadati</taxon>
        <taxon>Pseudomonadota</taxon>
        <taxon>Alphaproteobacteria</taxon>
        <taxon>Hyphomicrobiales</taxon>
        <taxon>Xanthobacteraceae</taxon>
        <taxon>Labrys</taxon>
    </lineage>
</organism>
<dbReference type="Proteomes" id="UP001156882">
    <property type="component" value="Unassembled WGS sequence"/>
</dbReference>
<dbReference type="EMBL" id="BSPC01000010">
    <property type="protein sequence ID" value="GLS18247.1"/>
    <property type="molecule type" value="Genomic_DNA"/>
</dbReference>
<comment type="caution">
    <text evidence="5">The sequence shown here is derived from an EMBL/GenBank/DDBJ whole genome shotgun (WGS) entry which is preliminary data.</text>
</comment>
<keyword evidence="2" id="KW-0520">NAD</keyword>